<keyword evidence="3 5" id="KW-0659">Purine metabolism</keyword>
<dbReference type="UniPathway" id="UPA00394">
    <property type="reaction ID" value="UER00650"/>
</dbReference>
<gene>
    <name evidence="9" type="ORF">CYY_001464</name>
</gene>
<feature type="binding site" evidence="7">
    <location>
        <position position="57"/>
    </location>
    <ligand>
        <name>urate</name>
        <dbReference type="ChEBI" id="CHEBI:17775"/>
    </ligand>
</feature>
<keyword evidence="4 5" id="KW-0560">Oxidoreductase</keyword>
<evidence type="ECO:0000256" key="1">
    <source>
        <dbReference type="ARBA" id="ARBA00004831"/>
    </source>
</evidence>
<comment type="pathway">
    <text evidence="1 5">Purine metabolism; urate degradation; (S)-allantoin from urate: step 1/3.</text>
</comment>
<feature type="binding site" evidence="7">
    <location>
        <position position="223"/>
    </location>
    <ligand>
        <name>urate</name>
        <dbReference type="ChEBI" id="CHEBI:17775"/>
    </ligand>
</feature>
<dbReference type="GO" id="GO:0019628">
    <property type="term" value="P:urate catabolic process"/>
    <property type="evidence" value="ECO:0007669"/>
    <property type="project" value="UniProtKB-UniPathway"/>
</dbReference>
<evidence type="ECO:0000256" key="4">
    <source>
        <dbReference type="ARBA" id="ARBA00023002"/>
    </source>
</evidence>
<keyword evidence="5" id="KW-0576">Peroxisome</keyword>
<evidence type="ECO:0000256" key="7">
    <source>
        <dbReference type="PIRSR" id="PIRSR000241-2"/>
    </source>
</evidence>
<feature type="binding site" evidence="7">
    <location>
        <position position="224"/>
    </location>
    <ligand>
        <name>5-hydroxyisourate</name>
        <dbReference type="ChEBI" id="CHEBI:18072"/>
    </ligand>
</feature>
<evidence type="ECO:0000256" key="2">
    <source>
        <dbReference type="ARBA" id="ARBA00009760"/>
    </source>
</evidence>
<dbReference type="PANTHER" id="PTHR42874">
    <property type="entry name" value="URICASE"/>
    <property type="match status" value="1"/>
</dbReference>
<dbReference type="InterPro" id="IPR002042">
    <property type="entry name" value="Uricase"/>
</dbReference>
<evidence type="ECO:0000313" key="10">
    <source>
        <dbReference type="Proteomes" id="UP000695562"/>
    </source>
</evidence>
<dbReference type="Gene3D" id="3.10.270.10">
    <property type="entry name" value="Urate Oxidase"/>
    <property type="match status" value="1"/>
</dbReference>
<comment type="similarity">
    <text evidence="2 5 8">Belongs to the uricase family.</text>
</comment>
<dbReference type="AlphaFoldDB" id="A0A8J4Q0Z7"/>
<evidence type="ECO:0000256" key="8">
    <source>
        <dbReference type="RuleBase" id="RU004455"/>
    </source>
</evidence>
<feature type="binding site" evidence="7">
    <location>
        <position position="250"/>
    </location>
    <ligand>
        <name>5-hydroxyisourate</name>
        <dbReference type="ChEBI" id="CHEBI:18072"/>
    </ligand>
</feature>
<comment type="function">
    <text evidence="5 8">Catalyzes the oxidation of uric acid to 5-hydroxyisourate, which is further processed to form (S)-allantoin.</text>
</comment>
<dbReference type="PANTHER" id="PTHR42874:SF1">
    <property type="entry name" value="URICASE"/>
    <property type="match status" value="1"/>
</dbReference>
<dbReference type="EMBL" id="AJWJ01000035">
    <property type="protein sequence ID" value="KAF2077210.1"/>
    <property type="molecule type" value="Genomic_DNA"/>
</dbReference>
<feature type="binding site" evidence="7">
    <location>
        <position position="57"/>
    </location>
    <ligand>
        <name>O2</name>
        <dbReference type="ChEBI" id="CHEBI:15379"/>
    </ligand>
</feature>
<comment type="subcellular location">
    <subcellularLocation>
        <location evidence="5">Peroxisome</location>
    </subcellularLocation>
</comment>
<comment type="catalytic activity">
    <reaction evidence="5 8">
        <text>urate + O2 + H2O = 5-hydroxyisourate + H2O2</text>
        <dbReference type="Rhea" id="RHEA:21368"/>
        <dbReference type="ChEBI" id="CHEBI:15377"/>
        <dbReference type="ChEBI" id="CHEBI:15379"/>
        <dbReference type="ChEBI" id="CHEBI:16240"/>
        <dbReference type="ChEBI" id="CHEBI:17775"/>
        <dbReference type="ChEBI" id="CHEBI:18072"/>
        <dbReference type="EC" id="1.7.3.3"/>
    </reaction>
</comment>
<feature type="active site" description="Charge relay system" evidence="6">
    <location>
        <position position="11"/>
    </location>
</feature>
<dbReference type="GO" id="GO:0006145">
    <property type="term" value="P:purine nucleobase catabolic process"/>
    <property type="evidence" value="ECO:0007669"/>
    <property type="project" value="TreeGrafter"/>
</dbReference>
<dbReference type="OrthoDB" id="9992118at2759"/>
<sequence>MATLVDNRYGKARVRVLRVFRESEQKHNIFDFDCRVLLKGDFSDTYLTGDNSKVVPTDTVKNTIYILAQQETFKSLEEFGIILGKHFIANYSWVSGVEAVMKENVWRRVPVTVGTTNTTKEHDHSFQRDREVHNCTVTSNRGKAPVVVSGIDDLLIMKTTQSGFEGYNKCKYTTLKETKDRVFATVVTANWTYNSLNVDYTLAFEKFKQSVYDIFALTYSKSVQETLYLMAKKAMELCPQIEQVHLSLPNKHAFGFDFARLNLENKNVVFQPVEEPSGLIEGTIKRTNAKL</sequence>
<feature type="binding site" evidence="7">
    <location>
        <position position="57"/>
    </location>
    <ligand>
        <name>5-hydroxyisourate</name>
        <dbReference type="ChEBI" id="CHEBI:18072"/>
    </ligand>
</feature>
<feature type="binding site" evidence="7">
    <location>
        <position position="164"/>
    </location>
    <ligand>
        <name>urate</name>
        <dbReference type="ChEBI" id="CHEBI:17775"/>
    </ligand>
</feature>
<organism evidence="9 10">
    <name type="scientific">Polysphondylium violaceum</name>
    <dbReference type="NCBI Taxonomy" id="133409"/>
    <lineage>
        <taxon>Eukaryota</taxon>
        <taxon>Amoebozoa</taxon>
        <taxon>Evosea</taxon>
        <taxon>Eumycetozoa</taxon>
        <taxon>Dictyostelia</taxon>
        <taxon>Dictyosteliales</taxon>
        <taxon>Dictyosteliaceae</taxon>
        <taxon>Polysphondylium</taxon>
    </lineage>
</organism>
<feature type="binding site" evidence="7">
    <location>
        <position position="250"/>
    </location>
    <ligand>
        <name>urate</name>
        <dbReference type="ChEBI" id="CHEBI:17775"/>
    </ligand>
</feature>
<dbReference type="Proteomes" id="UP000695562">
    <property type="component" value="Unassembled WGS sequence"/>
</dbReference>
<accession>A0A8J4Q0Z7</accession>
<feature type="binding site" evidence="7">
    <location>
        <position position="250"/>
    </location>
    <ligand>
        <name>O2</name>
        <dbReference type="ChEBI" id="CHEBI:15379"/>
    </ligand>
</feature>
<feature type="binding site" evidence="7">
    <location>
        <position position="164"/>
    </location>
    <ligand>
        <name>5-hydroxyisourate</name>
        <dbReference type="ChEBI" id="CHEBI:18072"/>
    </ligand>
</feature>
<dbReference type="PIRSF" id="PIRSF000241">
    <property type="entry name" value="Urate_oxidase"/>
    <property type="match status" value="1"/>
</dbReference>
<keyword evidence="10" id="KW-1185">Reference proteome</keyword>
<feature type="active site" description="Charge relay system" evidence="6">
    <location>
        <position position="252"/>
    </location>
</feature>
<protein>
    <recommendedName>
        <fullName evidence="5 8">Uricase</fullName>
        <ecNumber evidence="5 8">1.7.3.3</ecNumber>
    </recommendedName>
    <alternativeName>
        <fullName evidence="5">Urate oxidase</fullName>
    </alternativeName>
</protein>
<dbReference type="SUPFAM" id="SSF55620">
    <property type="entry name" value="Tetrahydrobiopterin biosynthesis enzymes-like"/>
    <property type="match status" value="2"/>
</dbReference>
<evidence type="ECO:0000256" key="5">
    <source>
        <dbReference type="PIRNR" id="PIRNR000241"/>
    </source>
</evidence>
<feature type="binding site" evidence="7">
    <location>
        <position position="181"/>
    </location>
    <ligand>
        <name>urate</name>
        <dbReference type="ChEBI" id="CHEBI:17775"/>
    </ligand>
</feature>
<evidence type="ECO:0000256" key="6">
    <source>
        <dbReference type="PIRSR" id="PIRSR000241-1"/>
    </source>
</evidence>
<feature type="binding site" evidence="7">
    <location>
        <position position="181"/>
    </location>
    <ligand>
        <name>5-hydroxyisourate</name>
        <dbReference type="ChEBI" id="CHEBI:18072"/>
    </ligand>
</feature>
<evidence type="ECO:0000313" key="9">
    <source>
        <dbReference type="EMBL" id="KAF2077210.1"/>
    </source>
</evidence>
<feature type="active site" description="Charge relay system" evidence="6">
    <location>
        <position position="57"/>
    </location>
</feature>
<dbReference type="GO" id="GO:0005777">
    <property type="term" value="C:peroxisome"/>
    <property type="evidence" value="ECO:0007669"/>
    <property type="project" value="UniProtKB-SubCell"/>
</dbReference>
<dbReference type="NCBIfam" id="TIGR03383">
    <property type="entry name" value="urate_oxi"/>
    <property type="match status" value="1"/>
</dbReference>
<feature type="binding site" evidence="7">
    <location>
        <position position="224"/>
    </location>
    <ligand>
        <name>urate</name>
        <dbReference type="ChEBI" id="CHEBI:17775"/>
    </ligand>
</feature>
<evidence type="ECO:0000256" key="3">
    <source>
        <dbReference type="ARBA" id="ARBA00022631"/>
    </source>
</evidence>
<dbReference type="EC" id="1.7.3.3" evidence="5 8"/>
<feature type="binding site" evidence="7">
    <location>
        <position position="58"/>
    </location>
    <ligand>
        <name>urate</name>
        <dbReference type="ChEBI" id="CHEBI:17775"/>
    </ligand>
</feature>
<name>A0A8J4Q0Z7_9MYCE</name>
<reference evidence="9" key="1">
    <citation type="submission" date="2020-01" db="EMBL/GenBank/DDBJ databases">
        <title>Development of genomics and gene disruption for Polysphondylium violaceum indicates a role for the polyketide synthase stlB in stalk morphogenesis.</title>
        <authorList>
            <person name="Narita B."/>
            <person name="Kawabe Y."/>
            <person name="Kin K."/>
            <person name="Saito T."/>
            <person name="Gibbs R."/>
            <person name="Kuspa A."/>
            <person name="Muzny D."/>
            <person name="Queller D."/>
            <person name="Richards S."/>
            <person name="Strassman J."/>
            <person name="Sucgang R."/>
            <person name="Worley K."/>
            <person name="Schaap P."/>
        </authorList>
    </citation>
    <scope>NUCLEOTIDE SEQUENCE</scope>
    <source>
        <strain evidence="9">QSvi11</strain>
    </source>
</reference>
<dbReference type="PRINTS" id="PR00093">
    <property type="entry name" value="URICASE"/>
</dbReference>
<dbReference type="Pfam" id="PF01014">
    <property type="entry name" value="Uricase"/>
    <property type="match status" value="2"/>
</dbReference>
<proteinExistence type="inferred from homology"/>
<dbReference type="GO" id="GO:0004846">
    <property type="term" value="F:urate oxidase activity"/>
    <property type="evidence" value="ECO:0007669"/>
    <property type="project" value="UniProtKB-EC"/>
</dbReference>
<feature type="binding site" evidence="7">
    <location>
        <position position="223"/>
    </location>
    <ligand>
        <name>5-hydroxyisourate</name>
        <dbReference type="ChEBI" id="CHEBI:18072"/>
    </ligand>
</feature>
<comment type="caution">
    <text evidence="9">The sequence shown here is derived from an EMBL/GenBank/DDBJ whole genome shotgun (WGS) entry which is preliminary data.</text>
</comment>